<comment type="caution">
    <text evidence="1">The sequence shown here is derived from an EMBL/GenBank/DDBJ whole genome shotgun (WGS) entry which is preliminary data.</text>
</comment>
<name>A0ACC2NVP1_9HYME</name>
<keyword evidence="2" id="KW-1185">Reference proteome</keyword>
<organism evidence="1 2">
    <name type="scientific">Eretmocerus hayati</name>
    <dbReference type="NCBI Taxonomy" id="131215"/>
    <lineage>
        <taxon>Eukaryota</taxon>
        <taxon>Metazoa</taxon>
        <taxon>Ecdysozoa</taxon>
        <taxon>Arthropoda</taxon>
        <taxon>Hexapoda</taxon>
        <taxon>Insecta</taxon>
        <taxon>Pterygota</taxon>
        <taxon>Neoptera</taxon>
        <taxon>Endopterygota</taxon>
        <taxon>Hymenoptera</taxon>
        <taxon>Apocrita</taxon>
        <taxon>Proctotrupomorpha</taxon>
        <taxon>Chalcidoidea</taxon>
        <taxon>Aphelinidae</taxon>
        <taxon>Aphelininae</taxon>
        <taxon>Eretmocerus</taxon>
    </lineage>
</organism>
<reference evidence="1" key="1">
    <citation type="submission" date="2023-04" db="EMBL/GenBank/DDBJ databases">
        <title>A chromosome-level genome assembly of the parasitoid wasp Eretmocerus hayati.</title>
        <authorList>
            <person name="Zhong Y."/>
            <person name="Liu S."/>
            <person name="Liu Y."/>
        </authorList>
    </citation>
    <scope>NUCLEOTIDE SEQUENCE</scope>
    <source>
        <strain evidence="1">ZJU_SS_LIU_2023</strain>
    </source>
</reference>
<protein>
    <submittedName>
        <fullName evidence="1">Uncharacterized protein</fullName>
    </submittedName>
</protein>
<evidence type="ECO:0000313" key="1">
    <source>
        <dbReference type="EMBL" id="KAJ8675263.1"/>
    </source>
</evidence>
<gene>
    <name evidence="1" type="ORF">QAD02_011049</name>
</gene>
<evidence type="ECO:0000313" key="2">
    <source>
        <dbReference type="Proteomes" id="UP001239111"/>
    </source>
</evidence>
<proteinExistence type="predicted"/>
<accession>A0ACC2NVP1</accession>
<dbReference type="Proteomes" id="UP001239111">
    <property type="component" value="Chromosome 2"/>
</dbReference>
<sequence>MCQIGWIWKLSRELSDSYINQNCKKIGDAIESPLIKISYINNKESKWILRLYPKGVSEEKSNYVSVQLISLNKYKISSELVSIVSGLMDNKEVQIIHKLEKCESFPYSGAVGGVIDFKRNLIVDEIHNCLKFNELSITYLFSSLECEPQMDDILLKLVEKEGFGDVEIHVRGRKFRAHRILLSSQSENFNEIFSNGEGEQQNSAVTIDDVSHQVFAEILRFIYYNKIQEIGKYAKGLFAVAEKYSMQALRKFCEEEVSKSVTCENAIEYLDLVDQFDLEELKKKVIEFMALNFKTISKSTSFASLKNTKSDLLFELIQVLGNKIE</sequence>
<dbReference type="EMBL" id="CM056742">
    <property type="protein sequence ID" value="KAJ8675263.1"/>
    <property type="molecule type" value="Genomic_DNA"/>
</dbReference>